<keyword evidence="1" id="KW-0472">Membrane</keyword>
<feature type="transmembrane region" description="Helical" evidence="1">
    <location>
        <begin position="60"/>
        <end position="79"/>
    </location>
</feature>
<organism evidence="2 3">
    <name type="scientific">Candidatus Enterenecus faecium</name>
    <dbReference type="NCBI Taxonomy" id="2840780"/>
    <lineage>
        <taxon>Bacteria</taxon>
        <taxon>Bacillati</taxon>
        <taxon>Bacillota</taxon>
        <taxon>Clostridia</taxon>
        <taxon>Eubacteriales</taxon>
        <taxon>Candidatus Enterenecus</taxon>
    </lineage>
</organism>
<evidence type="ECO:0000313" key="3">
    <source>
        <dbReference type="Proteomes" id="UP000886879"/>
    </source>
</evidence>
<dbReference type="GO" id="GO:0004190">
    <property type="term" value="F:aspartic-type endopeptidase activity"/>
    <property type="evidence" value="ECO:0007669"/>
    <property type="project" value="InterPro"/>
</dbReference>
<dbReference type="EMBL" id="DVFO01000089">
    <property type="protein sequence ID" value="HIQ61535.1"/>
    <property type="molecule type" value="Genomic_DNA"/>
</dbReference>
<evidence type="ECO:0000313" key="2">
    <source>
        <dbReference type="EMBL" id="HIQ61535.1"/>
    </source>
</evidence>
<comment type="caution">
    <text evidence="2">The sequence shown here is derived from an EMBL/GenBank/DDBJ whole genome shotgun (WGS) entry which is preliminary data.</text>
</comment>
<dbReference type="Proteomes" id="UP000886879">
    <property type="component" value="Unassembled WGS sequence"/>
</dbReference>
<feature type="transmembrane region" description="Helical" evidence="1">
    <location>
        <begin position="6"/>
        <end position="25"/>
    </location>
</feature>
<gene>
    <name evidence="2" type="ORF">IAD31_08105</name>
</gene>
<reference evidence="2" key="1">
    <citation type="submission" date="2020-10" db="EMBL/GenBank/DDBJ databases">
        <authorList>
            <person name="Gilroy R."/>
        </authorList>
    </citation>
    <scope>NUCLEOTIDE SEQUENCE</scope>
    <source>
        <strain evidence="2">ChiGjej2B2-12916</strain>
    </source>
</reference>
<dbReference type="AlphaFoldDB" id="A0A9D1CHB1"/>
<feature type="transmembrane region" description="Helical" evidence="1">
    <location>
        <begin position="37"/>
        <end position="54"/>
    </location>
</feature>
<feature type="transmembrane region" description="Helical" evidence="1">
    <location>
        <begin position="86"/>
        <end position="107"/>
    </location>
</feature>
<sequence length="278" mass="29953">MTVVYVDLLWLLNFVANHLLLLGAGRLAGAGLRRWRIALGAALGALYAVALFLPGMGWLSTLPCKLAVAVVMVLCAYGGEVRLWRVLGLFFAASAALAGAVLGFEWLGNTTLTLRSGVLYTQMDLRLLLVVFLACYFVFSLLLRRLGAHTGAELVHMELTFPQRVVSMTALHDTGLSLVDPVTNRPVVVAYWRDMAWLLPAGADVAHPIECARLCHDRGIHGVRLVPYRAVGVESGMLLAFPTQQVRVNGRDMGSLLLALSPTPVSDGGAYQGLFGGI</sequence>
<dbReference type="Pfam" id="PF03419">
    <property type="entry name" value="Peptidase_U4"/>
    <property type="match status" value="1"/>
</dbReference>
<proteinExistence type="predicted"/>
<dbReference type="GO" id="GO:0006508">
    <property type="term" value="P:proteolysis"/>
    <property type="evidence" value="ECO:0007669"/>
    <property type="project" value="InterPro"/>
</dbReference>
<evidence type="ECO:0000256" key="1">
    <source>
        <dbReference type="SAM" id="Phobius"/>
    </source>
</evidence>
<keyword evidence="1" id="KW-1133">Transmembrane helix</keyword>
<protein>
    <submittedName>
        <fullName evidence="2">Sigma-E processing peptidase SpoIIGA</fullName>
    </submittedName>
</protein>
<dbReference type="GO" id="GO:0030436">
    <property type="term" value="P:asexual sporulation"/>
    <property type="evidence" value="ECO:0007669"/>
    <property type="project" value="InterPro"/>
</dbReference>
<reference evidence="2" key="2">
    <citation type="journal article" date="2021" name="PeerJ">
        <title>Extensive microbial diversity within the chicken gut microbiome revealed by metagenomics and culture.</title>
        <authorList>
            <person name="Gilroy R."/>
            <person name="Ravi A."/>
            <person name="Getino M."/>
            <person name="Pursley I."/>
            <person name="Horton D.L."/>
            <person name="Alikhan N.F."/>
            <person name="Baker D."/>
            <person name="Gharbi K."/>
            <person name="Hall N."/>
            <person name="Watson M."/>
            <person name="Adriaenssens E.M."/>
            <person name="Foster-Nyarko E."/>
            <person name="Jarju S."/>
            <person name="Secka A."/>
            <person name="Antonio M."/>
            <person name="Oren A."/>
            <person name="Chaudhuri R.R."/>
            <person name="La Ragione R."/>
            <person name="Hildebrand F."/>
            <person name="Pallen M.J."/>
        </authorList>
    </citation>
    <scope>NUCLEOTIDE SEQUENCE</scope>
    <source>
        <strain evidence="2">ChiGjej2B2-12916</strain>
    </source>
</reference>
<accession>A0A9D1CHB1</accession>
<dbReference type="InterPro" id="IPR005081">
    <property type="entry name" value="SpoIIGA"/>
</dbReference>
<feature type="transmembrane region" description="Helical" evidence="1">
    <location>
        <begin position="127"/>
        <end position="143"/>
    </location>
</feature>
<name>A0A9D1CHB1_9FIRM</name>
<keyword evidence="1" id="KW-0812">Transmembrane</keyword>